<evidence type="ECO:0000313" key="2">
    <source>
        <dbReference type="EMBL" id="KAG7373556.1"/>
    </source>
</evidence>
<proteinExistence type="predicted"/>
<evidence type="ECO:0000256" key="1">
    <source>
        <dbReference type="SAM" id="SignalP"/>
    </source>
</evidence>
<keyword evidence="3" id="KW-1185">Reference proteome</keyword>
<gene>
    <name evidence="2" type="ORF">IV203_034280</name>
</gene>
<reference evidence="2" key="2">
    <citation type="submission" date="2021-04" db="EMBL/GenBank/DDBJ databases">
        <authorList>
            <person name="Podell S."/>
        </authorList>
    </citation>
    <scope>NUCLEOTIDE SEQUENCE</scope>
    <source>
        <strain evidence="2">Hildebrandi</strain>
    </source>
</reference>
<dbReference type="OrthoDB" id="1470350at2759"/>
<accession>A0A9K3Q7G8</accession>
<feature type="chain" id="PRO_5039953303" evidence="1">
    <location>
        <begin position="25"/>
        <end position="248"/>
    </location>
</feature>
<protein>
    <submittedName>
        <fullName evidence="2">Uncharacterized protein</fullName>
    </submittedName>
</protein>
<dbReference type="EMBL" id="JAGRRH010000002">
    <property type="protein sequence ID" value="KAG7373556.1"/>
    <property type="molecule type" value="Genomic_DNA"/>
</dbReference>
<name>A0A9K3Q7G8_9STRA</name>
<organism evidence="2 3">
    <name type="scientific">Nitzschia inconspicua</name>
    <dbReference type="NCBI Taxonomy" id="303405"/>
    <lineage>
        <taxon>Eukaryota</taxon>
        <taxon>Sar</taxon>
        <taxon>Stramenopiles</taxon>
        <taxon>Ochrophyta</taxon>
        <taxon>Bacillariophyta</taxon>
        <taxon>Bacillariophyceae</taxon>
        <taxon>Bacillariophycidae</taxon>
        <taxon>Bacillariales</taxon>
        <taxon>Bacillariaceae</taxon>
        <taxon>Nitzschia</taxon>
    </lineage>
</organism>
<keyword evidence="1" id="KW-0732">Signal</keyword>
<dbReference type="Proteomes" id="UP000693970">
    <property type="component" value="Unassembled WGS sequence"/>
</dbReference>
<reference evidence="2" key="1">
    <citation type="journal article" date="2021" name="Sci. Rep.">
        <title>Diploid genomic architecture of Nitzschia inconspicua, an elite biomass production diatom.</title>
        <authorList>
            <person name="Oliver A."/>
            <person name="Podell S."/>
            <person name="Pinowska A."/>
            <person name="Traller J.C."/>
            <person name="Smith S.R."/>
            <person name="McClure R."/>
            <person name="Beliaev A."/>
            <person name="Bohutskyi P."/>
            <person name="Hill E.A."/>
            <person name="Rabines A."/>
            <person name="Zheng H."/>
            <person name="Allen L.Z."/>
            <person name="Kuo A."/>
            <person name="Grigoriev I.V."/>
            <person name="Allen A.E."/>
            <person name="Hazlebeck D."/>
            <person name="Allen E.E."/>
        </authorList>
    </citation>
    <scope>NUCLEOTIDE SEQUENCE</scope>
    <source>
        <strain evidence="2">Hildebrandi</strain>
    </source>
</reference>
<dbReference type="AlphaFoldDB" id="A0A9K3Q7G8"/>
<sequence>MLTAKSVMLLKSLALLLLLWPLQRKRLELQRIIETRLKDIHKIDTTVANCSNSSSSSSTITTGFWSHAMQTEHGYDDSDDSASKIAELIVGLLYAAHKNPAMGASQSFLFLQQELDHTQKEHCPSFLRRVCLESLRVTAHSIGAVRTVQKDVTVNNNNNTTVHIPEGSYLAFSHIIPNIAPSIWGGSSDETTPAATNTSPAVLFGTIRCVCIKTNILLQPFPTVSTNVPDNELVLQLMVGVVALLLVE</sequence>
<feature type="signal peptide" evidence="1">
    <location>
        <begin position="1"/>
        <end position="24"/>
    </location>
</feature>
<evidence type="ECO:0000313" key="3">
    <source>
        <dbReference type="Proteomes" id="UP000693970"/>
    </source>
</evidence>
<comment type="caution">
    <text evidence="2">The sequence shown here is derived from an EMBL/GenBank/DDBJ whole genome shotgun (WGS) entry which is preliminary data.</text>
</comment>